<dbReference type="GO" id="GO:0051879">
    <property type="term" value="F:Hsp90 protein binding"/>
    <property type="evidence" value="ECO:0007669"/>
    <property type="project" value="TreeGrafter"/>
</dbReference>
<dbReference type="SUPFAM" id="SSF48452">
    <property type="entry name" value="TPR-like"/>
    <property type="match status" value="1"/>
</dbReference>
<evidence type="ECO:0000313" key="5">
    <source>
        <dbReference type="EMBL" id="EJD44613.1"/>
    </source>
</evidence>
<organism evidence="5 6">
    <name type="scientific">Auricularia subglabra (strain TFB-10046 / SS5)</name>
    <name type="common">White-rot fungus</name>
    <name type="synonym">Auricularia delicata (strain TFB10046)</name>
    <dbReference type="NCBI Taxonomy" id="717982"/>
    <lineage>
        <taxon>Eukaryota</taxon>
        <taxon>Fungi</taxon>
        <taxon>Dikarya</taxon>
        <taxon>Basidiomycota</taxon>
        <taxon>Agaricomycotina</taxon>
        <taxon>Agaricomycetes</taxon>
        <taxon>Auriculariales</taxon>
        <taxon>Auriculariaceae</taxon>
        <taxon>Auricularia</taxon>
    </lineage>
</organism>
<dbReference type="AlphaFoldDB" id="J0LKV6"/>
<keyword evidence="6" id="KW-1185">Reference proteome</keyword>
<feature type="repeat" description="TPR" evidence="3">
    <location>
        <begin position="2"/>
        <end position="35"/>
    </location>
</feature>
<protein>
    <recommendedName>
        <fullName evidence="4">DUF4470 domain-containing protein</fullName>
    </recommendedName>
</protein>
<reference evidence="6" key="1">
    <citation type="journal article" date="2012" name="Science">
        <title>The Paleozoic origin of enzymatic lignin decomposition reconstructed from 31 fungal genomes.</title>
        <authorList>
            <person name="Floudas D."/>
            <person name="Binder M."/>
            <person name="Riley R."/>
            <person name="Barry K."/>
            <person name="Blanchette R.A."/>
            <person name="Henrissat B."/>
            <person name="Martinez A.T."/>
            <person name="Otillar R."/>
            <person name="Spatafora J.W."/>
            <person name="Yadav J.S."/>
            <person name="Aerts A."/>
            <person name="Benoit I."/>
            <person name="Boyd A."/>
            <person name="Carlson A."/>
            <person name="Copeland A."/>
            <person name="Coutinho P.M."/>
            <person name="de Vries R.P."/>
            <person name="Ferreira P."/>
            <person name="Findley K."/>
            <person name="Foster B."/>
            <person name="Gaskell J."/>
            <person name="Glotzer D."/>
            <person name="Gorecki P."/>
            <person name="Heitman J."/>
            <person name="Hesse C."/>
            <person name="Hori C."/>
            <person name="Igarashi K."/>
            <person name="Jurgens J.A."/>
            <person name="Kallen N."/>
            <person name="Kersten P."/>
            <person name="Kohler A."/>
            <person name="Kuees U."/>
            <person name="Kumar T.K.A."/>
            <person name="Kuo A."/>
            <person name="LaButti K."/>
            <person name="Larrondo L.F."/>
            <person name="Lindquist E."/>
            <person name="Ling A."/>
            <person name="Lombard V."/>
            <person name="Lucas S."/>
            <person name="Lundell T."/>
            <person name="Martin R."/>
            <person name="McLaughlin D.J."/>
            <person name="Morgenstern I."/>
            <person name="Morin E."/>
            <person name="Murat C."/>
            <person name="Nagy L.G."/>
            <person name="Nolan M."/>
            <person name="Ohm R.A."/>
            <person name="Patyshakuliyeva A."/>
            <person name="Rokas A."/>
            <person name="Ruiz-Duenas F.J."/>
            <person name="Sabat G."/>
            <person name="Salamov A."/>
            <person name="Samejima M."/>
            <person name="Schmutz J."/>
            <person name="Slot J.C."/>
            <person name="St John F."/>
            <person name="Stenlid J."/>
            <person name="Sun H."/>
            <person name="Sun S."/>
            <person name="Syed K."/>
            <person name="Tsang A."/>
            <person name="Wiebenga A."/>
            <person name="Young D."/>
            <person name="Pisabarro A."/>
            <person name="Eastwood D.C."/>
            <person name="Martin F."/>
            <person name="Cullen D."/>
            <person name="Grigoriev I.V."/>
            <person name="Hibbett D.S."/>
        </authorList>
    </citation>
    <scope>NUCLEOTIDE SEQUENCE [LARGE SCALE GENOMIC DNA]</scope>
    <source>
        <strain evidence="6">TFB10046</strain>
    </source>
</reference>
<dbReference type="InterPro" id="IPR019734">
    <property type="entry name" value="TPR_rpt"/>
</dbReference>
<gene>
    <name evidence="5" type="ORF">AURDEDRAFT_185020</name>
</gene>
<name>J0LKV6_AURST</name>
<accession>J0LKV6</accession>
<dbReference type="InterPro" id="IPR011990">
    <property type="entry name" value="TPR-like_helical_dom_sf"/>
</dbReference>
<evidence type="ECO:0000256" key="1">
    <source>
        <dbReference type="ARBA" id="ARBA00022737"/>
    </source>
</evidence>
<keyword evidence="1" id="KW-0677">Repeat</keyword>
<evidence type="ECO:0000259" key="4">
    <source>
        <dbReference type="Pfam" id="PF14737"/>
    </source>
</evidence>
<evidence type="ECO:0000256" key="2">
    <source>
        <dbReference type="ARBA" id="ARBA00022803"/>
    </source>
</evidence>
<dbReference type="PANTHER" id="PTHR22904">
    <property type="entry name" value="TPR REPEAT CONTAINING PROTEIN"/>
    <property type="match status" value="1"/>
</dbReference>
<keyword evidence="2 3" id="KW-0802">TPR repeat</keyword>
<dbReference type="Pfam" id="PF14737">
    <property type="entry name" value="DUF4470"/>
    <property type="match status" value="1"/>
</dbReference>
<dbReference type="OMA" id="TRTATCW"/>
<dbReference type="KEGG" id="adl:AURDEDRAFT_185020"/>
<evidence type="ECO:0000256" key="3">
    <source>
        <dbReference type="PROSITE-ProRule" id="PRU00339"/>
    </source>
</evidence>
<dbReference type="EMBL" id="JH687770">
    <property type="protein sequence ID" value="EJD44613.1"/>
    <property type="molecule type" value="Genomic_DNA"/>
</dbReference>
<dbReference type="OrthoDB" id="2423701at2759"/>
<dbReference type="Gene3D" id="1.25.40.10">
    <property type="entry name" value="Tetratricopeptide repeat domain"/>
    <property type="match status" value="1"/>
</dbReference>
<dbReference type="Proteomes" id="UP000006514">
    <property type="component" value="Unassembled WGS sequence"/>
</dbReference>
<dbReference type="InterPro" id="IPR027974">
    <property type="entry name" value="DUF4470"/>
</dbReference>
<dbReference type="InParanoid" id="J0LKV6"/>
<sequence>MADKLKESGNASFTSGRYEDAAKFYAEAAALAPNDPVYLSNLSAAQFELGDYGACATTIIKAAPLLDNATDALRLKLTHRLARALCHGRMGSGFLPQDHEAVDRFEAMARADAANSEAGAIWTAWRTLQRTDLDSLRADAQQTLTKLRLFKNMQASYGISYFTVGQDDVESLLLSAPRVPDLELSEFDATQLSQLNFLIGGCGDSRHAFGTISDIHQVMLGHSMSQSQKNAVKIHMTLVDIHPTTVARVLLYLNLLSQLASSLDTEDEEEAAATFLYTFIAPVIPDYIHIRITRAMQQIVTQLETNKLPAWLIGPADPVPVIASLRHWVSLKVDTRDYMNSIPVHIDCTLDEQLSIRLAGMQVSPEYYEGVRRHYSQAERDALERNLSLPEDLLRERVPGGARMNRAQLYAYVEKVTKKNIHHFVDRVARAGMFAERKVYPRFKTIIPSMRLREKYHVQMHALALDVCLMNIDPWDLRDAPTGLPTRETMAITLTHMYKKWRANPLTFDRNMLPTRSGYPDCDWDTHGIIRGLEENFGWRIVGRKAEMEELERNSDALTFTRGVLFFRRAARAFKALRGRLTFEVVTSDVFAWLEKLKLGLARPAGSMYPTKYTRMWLSNVPDYGGGPLNVAVFAAPCFQSPATACASFNIYLSRGTWKNVEHYNYHYSLMKIDDLPHAVGCVLNGTSTNGNFSISLPPAQQHRDLAPRPELARWLVRLFLSLVYHGRNGVEHTGARIDMPNTLAFFFRVLIHLHDFVGFPGHFLADTLQIFLSDKIISDARPHTSDLPIVPQEGMLRPRKLHLAPWLAELRAIAVQVRGALPFYVSLELRQKDLVQCEAPFSMPDDIPEASTPRQPALGLILYSPQLAPRRLPDIYKCLIEGEYATEAHVFTGFDVDHSEKIVRWTMEAKQLRAAHGSGWSLAMFRLESGIIASGLVPASSWVLPANCA</sequence>
<feature type="domain" description="DUF4470" evidence="4">
    <location>
        <begin position="189"/>
        <end position="277"/>
    </location>
</feature>
<dbReference type="eggNOG" id="ENOG502S1W1">
    <property type="taxonomic scope" value="Eukaryota"/>
</dbReference>
<dbReference type="PROSITE" id="PS50005">
    <property type="entry name" value="TPR"/>
    <property type="match status" value="1"/>
</dbReference>
<evidence type="ECO:0000313" key="6">
    <source>
        <dbReference type="Proteomes" id="UP000006514"/>
    </source>
</evidence>
<dbReference type="PANTHER" id="PTHR22904:SF533">
    <property type="entry name" value="HSP70-HSP90 ORGANIZING PROTEIN 3"/>
    <property type="match status" value="1"/>
</dbReference>
<proteinExistence type="predicted"/>